<reference evidence="1 2" key="1">
    <citation type="journal article" date="2019" name="Sci. Rep.">
        <title>Orb-weaving spider Araneus ventricosus genome elucidates the spidroin gene catalogue.</title>
        <authorList>
            <person name="Kono N."/>
            <person name="Nakamura H."/>
            <person name="Ohtoshi R."/>
            <person name="Moran D.A.P."/>
            <person name="Shinohara A."/>
            <person name="Yoshida Y."/>
            <person name="Fujiwara M."/>
            <person name="Mori M."/>
            <person name="Tomita M."/>
            <person name="Arakawa K."/>
        </authorList>
    </citation>
    <scope>NUCLEOTIDE SEQUENCE [LARGE SCALE GENOMIC DNA]</scope>
</reference>
<gene>
    <name evidence="1" type="ORF">AVEN_255190_1</name>
</gene>
<dbReference type="Proteomes" id="UP000499080">
    <property type="component" value="Unassembled WGS sequence"/>
</dbReference>
<keyword evidence="2" id="KW-1185">Reference proteome</keyword>
<sequence length="143" mass="15938">MWFRPITSSTTVRFEISLFGSEASRSNSMESIHANEREVKYAFNFETLCAPSRGSIMKGYYQGRRIPWVRSCEAKPRCPGSGSQLREQRVVGSKPDSSAVYVAWYTFQSLGQMSSRLGGILDRKGANSVVSISPVNEGKIKMV</sequence>
<evidence type="ECO:0000313" key="2">
    <source>
        <dbReference type="Proteomes" id="UP000499080"/>
    </source>
</evidence>
<proteinExistence type="predicted"/>
<protein>
    <submittedName>
        <fullName evidence="1">Uncharacterized protein</fullName>
    </submittedName>
</protein>
<organism evidence="1 2">
    <name type="scientific">Araneus ventricosus</name>
    <name type="common">Orbweaver spider</name>
    <name type="synonym">Epeira ventricosa</name>
    <dbReference type="NCBI Taxonomy" id="182803"/>
    <lineage>
        <taxon>Eukaryota</taxon>
        <taxon>Metazoa</taxon>
        <taxon>Ecdysozoa</taxon>
        <taxon>Arthropoda</taxon>
        <taxon>Chelicerata</taxon>
        <taxon>Arachnida</taxon>
        <taxon>Araneae</taxon>
        <taxon>Araneomorphae</taxon>
        <taxon>Entelegynae</taxon>
        <taxon>Araneoidea</taxon>
        <taxon>Araneidae</taxon>
        <taxon>Araneus</taxon>
    </lineage>
</organism>
<dbReference type="EMBL" id="BGPR01000063">
    <property type="protein sequence ID" value="GBL89046.1"/>
    <property type="molecule type" value="Genomic_DNA"/>
</dbReference>
<accession>A0A4Y2BCN6</accession>
<comment type="caution">
    <text evidence="1">The sequence shown here is derived from an EMBL/GenBank/DDBJ whole genome shotgun (WGS) entry which is preliminary data.</text>
</comment>
<name>A0A4Y2BCN6_ARAVE</name>
<dbReference type="AlphaFoldDB" id="A0A4Y2BCN6"/>
<evidence type="ECO:0000313" key="1">
    <source>
        <dbReference type="EMBL" id="GBL89046.1"/>
    </source>
</evidence>